<organism evidence="8 9">
    <name type="scientific">Paenibacillus hodogayensis</name>
    <dbReference type="NCBI Taxonomy" id="279208"/>
    <lineage>
        <taxon>Bacteria</taxon>
        <taxon>Bacillati</taxon>
        <taxon>Bacillota</taxon>
        <taxon>Bacilli</taxon>
        <taxon>Bacillales</taxon>
        <taxon>Paenibacillaceae</taxon>
        <taxon>Paenibacillus</taxon>
    </lineage>
</organism>
<keyword evidence="9" id="KW-1185">Reference proteome</keyword>
<keyword evidence="4 6" id="KW-0732">Signal</keyword>
<evidence type="ECO:0000256" key="4">
    <source>
        <dbReference type="ARBA" id="ARBA00022729"/>
    </source>
</evidence>
<comment type="subcellular location">
    <subcellularLocation>
        <location evidence="1">Cell envelope</location>
    </subcellularLocation>
</comment>
<accession>A0ABV5VY67</accession>
<name>A0ABV5VY67_9BACL</name>
<reference evidence="8 9" key="1">
    <citation type="submission" date="2024-09" db="EMBL/GenBank/DDBJ databases">
        <authorList>
            <person name="Sun Q."/>
            <person name="Mori K."/>
        </authorList>
    </citation>
    <scope>NUCLEOTIDE SEQUENCE [LARGE SCALE GENOMIC DNA]</scope>
    <source>
        <strain evidence="8 9">JCM 12520</strain>
    </source>
</reference>
<evidence type="ECO:0000256" key="1">
    <source>
        <dbReference type="ARBA" id="ARBA00004196"/>
    </source>
</evidence>
<evidence type="ECO:0000256" key="6">
    <source>
        <dbReference type="SAM" id="SignalP"/>
    </source>
</evidence>
<dbReference type="PANTHER" id="PTHR30532:SF26">
    <property type="entry name" value="IRON(3+)-HYDROXAMATE-BINDING PROTEIN FHUD"/>
    <property type="match status" value="1"/>
</dbReference>
<feature type="signal peptide" evidence="6">
    <location>
        <begin position="1"/>
        <end position="21"/>
    </location>
</feature>
<feature type="domain" description="Fe/B12 periplasmic-binding" evidence="7">
    <location>
        <begin position="60"/>
        <end position="323"/>
    </location>
</feature>
<dbReference type="RefSeq" id="WP_344901948.1">
    <property type="nucleotide sequence ID" value="NZ_BAAAYO010000001.1"/>
</dbReference>
<dbReference type="PROSITE" id="PS51257">
    <property type="entry name" value="PROKAR_LIPOPROTEIN"/>
    <property type="match status" value="1"/>
</dbReference>
<feature type="chain" id="PRO_5045887275" evidence="6">
    <location>
        <begin position="22"/>
        <end position="323"/>
    </location>
</feature>
<evidence type="ECO:0000313" key="8">
    <source>
        <dbReference type="EMBL" id="MFB9753242.1"/>
    </source>
</evidence>
<dbReference type="InterPro" id="IPR051313">
    <property type="entry name" value="Bact_iron-sidero_bind"/>
</dbReference>
<dbReference type="SUPFAM" id="SSF53807">
    <property type="entry name" value="Helical backbone' metal receptor"/>
    <property type="match status" value="1"/>
</dbReference>
<proteinExistence type="inferred from homology"/>
<comment type="similarity">
    <text evidence="2">Belongs to the bacterial solute-binding protein 8 family.</text>
</comment>
<feature type="compositionally biased region" description="Basic and acidic residues" evidence="5">
    <location>
        <begin position="35"/>
        <end position="44"/>
    </location>
</feature>
<dbReference type="InterPro" id="IPR002491">
    <property type="entry name" value="ABC_transptr_periplasmic_BD"/>
</dbReference>
<dbReference type="Pfam" id="PF01497">
    <property type="entry name" value="Peripla_BP_2"/>
    <property type="match status" value="1"/>
</dbReference>
<feature type="region of interest" description="Disordered" evidence="5">
    <location>
        <begin position="25"/>
        <end position="44"/>
    </location>
</feature>
<dbReference type="Gene3D" id="3.40.50.1980">
    <property type="entry name" value="Nitrogenase molybdenum iron protein domain"/>
    <property type="match status" value="2"/>
</dbReference>
<gene>
    <name evidence="8" type="ORF">ACFFNY_16875</name>
</gene>
<protein>
    <submittedName>
        <fullName evidence="8">ABC transporter substrate-binding protein</fullName>
    </submittedName>
</protein>
<sequence length="323" mass="36162">MKFRLSRIAIFLMAITVILSACGTTKSNPGSSEKPQAEAKAETRIWTDGSGRKVEIPVKPKRVITTQYLPEMLALDVKPLGVARHLLTNFASVRGKTDGIEDLGAVNEFNVEKALALNPDLIVAMEGNDELINKLSKIAPTVVVTWDGKDAFDHLRDTANVLGIPEKADKWIADYKKKVDKTKEKLSTLVSPNETFGTVVIGGFKKGQLRVYADQNVGYTFFKALQFPMTDKVKNEWNKEKRSLGMDISMEMLPEFASADRLFVVQFDNDPDFLKQVSSSNLWSNLPAVKNNKVYTLENALWFPLDVLSFDQQLDDLVKVMTR</sequence>
<dbReference type="PROSITE" id="PS50983">
    <property type="entry name" value="FE_B12_PBP"/>
    <property type="match status" value="1"/>
</dbReference>
<dbReference type="Proteomes" id="UP001589619">
    <property type="component" value="Unassembled WGS sequence"/>
</dbReference>
<evidence type="ECO:0000313" key="9">
    <source>
        <dbReference type="Proteomes" id="UP001589619"/>
    </source>
</evidence>
<evidence type="ECO:0000256" key="2">
    <source>
        <dbReference type="ARBA" id="ARBA00008814"/>
    </source>
</evidence>
<evidence type="ECO:0000256" key="3">
    <source>
        <dbReference type="ARBA" id="ARBA00022448"/>
    </source>
</evidence>
<evidence type="ECO:0000259" key="7">
    <source>
        <dbReference type="PROSITE" id="PS50983"/>
    </source>
</evidence>
<dbReference type="PANTHER" id="PTHR30532">
    <property type="entry name" value="IRON III DICITRATE-BINDING PERIPLASMIC PROTEIN"/>
    <property type="match status" value="1"/>
</dbReference>
<dbReference type="EMBL" id="JBHMAG010000012">
    <property type="protein sequence ID" value="MFB9753242.1"/>
    <property type="molecule type" value="Genomic_DNA"/>
</dbReference>
<keyword evidence="3" id="KW-0813">Transport</keyword>
<evidence type="ECO:0000256" key="5">
    <source>
        <dbReference type="SAM" id="MobiDB-lite"/>
    </source>
</evidence>
<comment type="caution">
    <text evidence="8">The sequence shown here is derived from an EMBL/GenBank/DDBJ whole genome shotgun (WGS) entry which is preliminary data.</text>
</comment>
<feature type="compositionally biased region" description="Polar residues" evidence="5">
    <location>
        <begin position="25"/>
        <end position="34"/>
    </location>
</feature>